<evidence type="ECO:0000313" key="2">
    <source>
        <dbReference type="Proteomes" id="UP000008281"/>
    </source>
</evidence>
<dbReference type="CTD" id="9803839"/>
<dbReference type="Proteomes" id="UP000008281">
    <property type="component" value="Unassembled WGS sequence"/>
</dbReference>
<dbReference type="AlphaFoldDB" id="E3M1Z7"/>
<dbReference type="GeneID" id="9803839"/>
<sequence>MKQECLKWMDLKTKYQLRSTSKTERRVVNSQKFYIHVIRLKIGNPITLSICPNHTVGLVTDEIYVNFQDEDIMPTIVPLLSFIFTNARIRSLYCTNTANFETPRFFTHLEGRGYQIRMLRGLFPPSFLEKCALNSIERMVYDVESLHSEELLRHPVIDGVRFFTIFCLDCSVSECIKVGQKWMDNDVEIGSRIETINDQYQQIDDYIEAVKAQGWKIVNIAGKTLQIETKNRKKHLLLRVLQDTEIRIHYKEGTIIFIVVPADIQQNDYEKYVGS</sequence>
<dbReference type="OrthoDB" id="5784581at2759"/>
<dbReference type="EMBL" id="DS268421">
    <property type="protein sequence ID" value="EFO88755.1"/>
    <property type="molecule type" value="Genomic_DNA"/>
</dbReference>
<dbReference type="PANTHER" id="PTHR31006">
    <property type="entry name" value="F-BOX DOMAIN-CONTAINING PROTEIN-RELATED-RELATED"/>
    <property type="match status" value="1"/>
</dbReference>
<dbReference type="PANTHER" id="PTHR31006:SF3">
    <property type="entry name" value="F-BOX DOMAIN-CONTAINING PROTEIN-RELATED"/>
    <property type="match status" value="1"/>
</dbReference>
<dbReference type="RefSeq" id="XP_003109966.2">
    <property type="nucleotide sequence ID" value="XM_003109918.2"/>
</dbReference>
<organism evidence="2">
    <name type="scientific">Caenorhabditis remanei</name>
    <name type="common">Caenorhabditis vulgaris</name>
    <dbReference type="NCBI Taxonomy" id="31234"/>
    <lineage>
        <taxon>Eukaryota</taxon>
        <taxon>Metazoa</taxon>
        <taxon>Ecdysozoa</taxon>
        <taxon>Nematoda</taxon>
        <taxon>Chromadorea</taxon>
        <taxon>Rhabditida</taxon>
        <taxon>Rhabditina</taxon>
        <taxon>Rhabditomorpha</taxon>
        <taxon>Rhabditoidea</taxon>
        <taxon>Rhabditidae</taxon>
        <taxon>Peloderinae</taxon>
        <taxon>Caenorhabditis</taxon>
    </lineage>
</organism>
<dbReference type="HOGENOM" id="CLU_069894_0_0_1"/>
<evidence type="ECO:0000313" key="1">
    <source>
        <dbReference type="EMBL" id="EFO88755.1"/>
    </source>
</evidence>
<reference evidence="1" key="1">
    <citation type="submission" date="2007-07" db="EMBL/GenBank/DDBJ databases">
        <title>PCAP assembly of the Caenorhabditis remanei genome.</title>
        <authorList>
            <consortium name="The Caenorhabditis remanei Sequencing Consortium"/>
            <person name="Wilson R.K."/>
        </authorList>
    </citation>
    <scope>NUCLEOTIDE SEQUENCE [LARGE SCALE GENOMIC DNA]</scope>
    <source>
        <strain evidence="1">PB4641</strain>
    </source>
</reference>
<dbReference type="KEGG" id="crq:GCK72_006806"/>
<gene>
    <name evidence="1" type="ORF">CRE_06651</name>
</gene>
<proteinExistence type="predicted"/>
<keyword evidence="2" id="KW-1185">Reference proteome</keyword>
<accession>E3M1Z7</accession>
<protein>
    <recommendedName>
        <fullName evidence="3">DUF38 domain-containing protein</fullName>
    </recommendedName>
</protein>
<dbReference type="InterPro" id="IPR042317">
    <property type="entry name" value="She-1-like"/>
</dbReference>
<name>E3M1Z7_CAERE</name>
<dbReference type="eggNOG" id="ENOG502TK71">
    <property type="taxonomic scope" value="Eukaryota"/>
</dbReference>
<evidence type="ECO:0008006" key="3">
    <source>
        <dbReference type="Google" id="ProtNLM"/>
    </source>
</evidence>
<dbReference type="InParanoid" id="E3M1Z7"/>